<evidence type="ECO:0000313" key="3">
    <source>
        <dbReference type="Proteomes" id="UP000442244"/>
    </source>
</evidence>
<organism evidence="2 3">
    <name type="scientific">Leuconostoc litchii</name>
    <dbReference type="NCBI Taxonomy" id="1981069"/>
    <lineage>
        <taxon>Bacteria</taxon>
        <taxon>Bacillati</taxon>
        <taxon>Bacillota</taxon>
        <taxon>Bacilli</taxon>
        <taxon>Lactobacillales</taxon>
        <taxon>Lactobacillaceae</taxon>
        <taxon>Leuconostoc</taxon>
    </lineage>
</organism>
<dbReference type="RefSeq" id="WP_148604089.1">
    <property type="nucleotide sequence ID" value="NZ_BSUV01000001.1"/>
</dbReference>
<comment type="caution">
    <text evidence="2">The sequence shown here is derived from an EMBL/GenBank/DDBJ whole genome shotgun (WGS) entry which is preliminary data.</text>
</comment>
<keyword evidence="3" id="KW-1185">Reference proteome</keyword>
<reference evidence="2 3" key="1">
    <citation type="submission" date="2019-01" db="EMBL/GenBank/DDBJ databases">
        <title>Leuconostoc litchii sp. nov., a novel lactic acid bacterium isolated from lychee.</title>
        <authorList>
            <person name="Wang L.-T."/>
        </authorList>
    </citation>
    <scope>NUCLEOTIDE SEQUENCE [LARGE SCALE GENOMIC DNA]</scope>
    <source>
        <strain evidence="2 3">MB7</strain>
    </source>
</reference>
<evidence type="ECO:0000313" key="2">
    <source>
        <dbReference type="EMBL" id="TYC46821.1"/>
    </source>
</evidence>
<protein>
    <submittedName>
        <fullName evidence="2">Uncharacterized protein</fullName>
    </submittedName>
</protein>
<dbReference type="AlphaFoldDB" id="A0A6P2CPB2"/>
<sequence>MKLFDNIKSLVTDMKEISLLLKELQSQQRELTEQMDKLQRISEDIQLDIEKMNFKNKPHLARIDEATEHINAELAKFKAR</sequence>
<gene>
    <name evidence="2" type="ORF">ESZ47_01380</name>
</gene>
<accession>A0A6P2CPB2</accession>
<dbReference type="Proteomes" id="UP000442244">
    <property type="component" value="Unassembled WGS sequence"/>
</dbReference>
<dbReference type="EMBL" id="SDGY01000001">
    <property type="protein sequence ID" value="TYC46821.1"/>
    <property type="molecule type" value="Genomic_DNA"/>
</dbReference>
<evidence type="ECO:0000256" key="1">
    <source>
        <dbReference type="SAM" id="Coils"/>
    </source>
</evidence>
<name>A0A6P2CPB2_9LACO</name>
<dbReference type="OrthoDB" id="2148353at2"/>
<proteinExistence type="predicted"/>
<keyword evidence="1" id="KW-0175">Coiled coil</keyword>
<feature type="coiled-coil region" evidence="1">
    <location>
        <begin position="7"/>
        <end position="48"/>
    </location>
</feature>